<sequence>MYKENGSVPYSQSWNLICALQEALKNFEDENKFKKIYKMYTFIEEAVTNMELQLVSQKKYASSIILTIALDKELSSKEIGDSLALQGFIIHYESNYLQQNNWIQIACLNHYNEREMKRMLDCLQMQIEQVHV</sequence>
<organism evidence="1 2">
    <name type="scientific">Bacillus pseudomycoides</name>
    <dbReference type="NCBI Taxonomy" id="64104"/>
    <lineage>
        <taxon>Bacteria</taxon>
        <taxon>Bacillati</taxon>
        <taxon>Bacillota</taxon>
        <taxon>Bacilli</taxon>
        <taxon>Bacillales</taxon>
        <taxon>Bacillaceae</taxon>
        <taxon>Bacillus</taxon>
        <taxon>Bacillus cereus group</taxon>
    </lineage>
</organism>
<dbReference type="Gene3D" id="3.90.1150.10">
    <property type="entry name" value="Aspartate Aminotransferase, domain 1"/>
    <property type="match status" value="1"/>
</dbReference>
<dbReference type="InterPro" id="IPR015421">
    <property type="entry name" value="PyrdxlP-dep_Trfase_major"/>
</dbReference>
<dbReference type="GO" id="GO:0003824">
    <property type="term" value="F:catalytic activity"/>
    <property type="evidence" value="ECO:0007669"/>
    <property type="project" value="UniProtKB-ARBA"/>
</dbReference>
<name>A0AAJ1Z4B6_9BACI</name>
<gene>
    <name evidence="1" type="ORF">FOS08_23825</name>
</gene>
<comment type="caution">
    <text evidence="1">The sequence shown here is derived from an EMBL/GenBank/DDBJ whole genome shotgun (WGS) entry which is preliminary data.</text>
</comment>
<dbReference type="SUPFAM" id="SSF53383">
    <property type="entry name" value="PLP-dependent transferases"/>
    <property type="match status" value="1"/>
</dbReference>
<dbReference type="AlphaFoldDB" id="A0AAJ1Z4B6"/>
<accession>A0AAJ1Z4B6</accession>
<evidence type="ECO:0000313" key="1">
    <source>
        <dbReference type="EMBL" id="MDR4328817.1"/>
    </source>
</evidence>
<dbReference type="Proteomes" id="UP001248134">
    <property type="component" value="Unassembled WGS sequence"/>
</dbReference>
<dbReference type="InterPro" id="IPR015422">
    <property type="entry name" value="PyrdxlP-dep_Trfase_small"/>
</dbReference>
<reference evidence="1" key="1">
    <citation type="submission" date="2019-07" db="EMBL/GenBank/DDBJ databases">
        <title>Phylogenomic Reclassification of ATCC Bacillus Strains and Various Taxa within the Genus Bacillus.</title>
        <authorList>
            <person name="Riojas M.A."/>
            <person name="Frank A.M."/>
            <person name="Fenn S.L."/>
            <person name="King S.P."/>
            <person name="Brower S.M."/>
            <person name="Hazbon M.H."/>
        </authorList>
    </citation>
    <scope>NUCLEOTIDE SEQUENCE</scope>
    <source>
        <strain evidence="1">NR-12239</strain>
    </source>
</reference>
<dbReference type="EMBL" id="VLYX01000040">
    <property type="protein sequence ID" value="MDR4328817.1"/>
    <property type="molecule type" value="Genomic_DNA"/>
</dbReference>
<proteinExistence type="predicted"/>
<protein>
    <submittedName>
        <fullName evidence="1">GNAT family acetyltransferase</fullName>
    </submittedName>
</protein>
<dbReference type="Gene3D" id="3.40.640.10">
    <property type="entry name" value="Type I PLP-dependent aspartate aminotransferase-like (Major domain)"/>
    <property type="match status" value="1"/>
</dbReference>
<evidence type="ECO:0000313" key="2">
    <source>
        <dbReference type="Proteomes" id="UP001248134"/>
    </source>
</evidence>
<dbReference type="InterPro" id="IPR015424">
    <property type="entry name" value="PyrdxlP-dep_Trfase"/>
</dbReference>